<protein>
    <submittedName>
        <fullName evidence="1">Uncharacterized protein</fullName>
    </submittedName>
</protein>
<dbReference type="EMBL" id="JXTB01000611">
    <property type="protein sequence ID" value="PON35465.1"/>
    <property type="molecule type" value="Genomic_DNA"/>
</dbReference>
<reference evidence="2" key="1">
    <citation type="submission" date="2016-06" db="EMBL/GenBank/DDBJ databases">
        <title>Parallel loss of symbiosis genes in relatives of nitrogen-fixing non-legume Parasponia.</title>
        <authorList>
            <person name="Van Velzen R."/>
            <person name="Holmer R."/>
            <person name="Bu F."/>
            <person name="Rutten L."/>
            <person name="Van Zeijl A."/>
            <person name="Liu W."/>
            <person name="Santuari L."/>
            <person name="Cao Q."/>
            <person name="Sharma T."/>
            <person name="Shen D."/>
            <person name="Roswanjaya Y."/>
            <person name="Wardhani T."/>
            <person name="Kalhor M.S."/>
            <person name="Jansen J."/>
            <person name="Van den Hoogen J."/>
            <person name="Gungor B."/>
            <person name="Hartog M."/>
            <person name="Hontelez J."/>
            <person name="Verver J."/>
            <person name="Yang W.-C."/>
            <person name="Schijlen E."/>
            <person name="Repin R."/>
            <person name="Schilthuizen M."/>
            <person name="Schranz E."/>
            <person name="Heidstra R."/>
            <person name="Miyata K."/>
            <person name="Fedorova E."/>
            <person name="Kohlen W."/>
            <person name="Bisseling T."/>
            <person name="Smit S."/>
            <person name="Geurts R."/>
        </authorList>
    </citation>
    <scope>NUCLEOTIDE SEQUENCE [LARGE SCALE GENOMIC DNA]</scope>
    <source>
        <strain evidence="2">cv. WU1-14</strain>
    </source>
</reference>
<keyword evidence="2" id="KW-1185">Reference proteome</keyword>
<dbReference type="AlphaFoldDB" id="A0A2P5AFZ7"/>
<feature type="non-terminal residue" evidence="1">
    <location>
        <position position="1"/>
    </location>
</feature>
<proteinExistence type="predicted"/>
<comment type="caution">
    <text evidence="1">The sequence shown here is derived from an EMBL/GenBank/DDBJ whole genome shotgun (WGS) entry which is preliminary data.</text>
</comment>
<dbReference type="OrthoDB" id="786614at2759"/>
<gene>
    <name evidence="1" type="ORF">PanWU01x14_336190</name>
</gene>
<evidence type="ECO:0000313" key="1">
    <source>
        <dbReference type="EMBL" id="PON35465.1"/>
    </source>
</evidence>
<name>A0A2P5AFZ7_PARAD</name>
<accession>A0A2P5AFZ7</accession>
<sequence>FFKDFIKLSPPTFDGKLDPTIVENWLRDVKKIFTIIGTPAEFRVVFVVYKLSDGAAN</sequence>
<organism evidence="1 2">
    <name type="scientific">Parasponia andersonii</name>
    <name type="common">Sponia andersonii</name>
    <dbReference type="NCBI Taxonomy" id="3476"/>
    <lineage>
        <taxon>Eukaryota</taxon>
        <taxon>Viridiplantae</taxon>
        <taxon>Streptophyta</taxon>
        <taxon>Embryophyta</taxon>
        <taxon>Tracheophyta</taxon>
        <taxon>Spermatophyta</taxon>
        <taxon>Magnoliopsida</taxon>
        <taxon>eudicotyledons</taxon>
        <taxon>Gunneridae</taxon>
        <taxon>Pentapetalae</taxon>
        <taxon>rosids</taxon>
        <taxon>fabids</taxon>
        <taxon>Rosales</taxon>
        <taxon>Cannabaceae</taxon>
        <taxon>Parasponia</taxon>
    </lineage>
</organism>
<dbReference type="Proteomes" id="UP000237105">
    <property type="component" value="Unassembled WGS sequence"/>
</dbReference>
<evidence type="ECO:0000313" key="2">
    <source>
        <dbReference type="Proteomes" id="UP000237105"/>
    </source>
</evidence>